<dbReference type="InterPro" id="IPR036084">
    <property type="entry name" value="Ser_inhib-like_sf"/>
</dbReference>
<feature type="compositionally biased region" description="Basic and acidic residues" evidence="9">
    <location>
        <begin position="2836"/>
        <end position="2848"/>
    </location>
</feature>
<feature type="domain" description="VWFD" evidence="14">
    <location>
        <begin position="1031"/>
        <end position="1199"/>
    </location>
</feature>
<feature type="region of interest" description="Disordered" evidence="9">
    <location>
        <begin position="4250"/>
        <end position="4281"/>
    </location>
</feature>
<keyword evidence="6" id="KW-1015">Disulfide bond</keyword>
<evidence type="ECO:0000259" key="13">
    <source>
        <dbReference type="PROSITE" id="PS50923"/>
    </source>
</evidence>
<reference evidence="16" key="1">
    <citation type="submission" date="2025-08" db="UniProtKB">
        <authorList>
            <consortium name="RefSeq"/>
        </authorList>
    </citation>
    <scope>IDENTIFICATION</scope>
    <source>
        <tissue evidence="16">Gonad</tissue>
    </source>
</reference>
<feature type="region of interest" description="Disordered" evidence="9">
    <location>
        <begin position="1525"/>
        <end position="1548"/>
    </location>
</feature>
<keyword evidence="15" id="KW-1185">Reference proteome</keyword>
<dbReference type="CDD" id="cd19941">
    <property type="entry name" value="TIL"/>
    <property type="match status" value="4"/>
</dbReference>
<dbReference type="InterPro" id="IPR035976">
    <property type="entry name" value="Sushi/SCR/CCP_sf"/>
</dbReference>
<dbReference type="Pfam" id="PF00094">
    <property type="entry name" value="VWD"/>
    <property type="match status" value="3"/>
</dbReference>
<dbReference type="CDD" id="cd00057">
    <property type="entry name" value="FA58C"/>
    <property type="match status" value="4"/>
</dbReference>
<dbReference type="PROSITE" id="PS50022">
    <property type="entry name" value="FA58C_3"/>
    <property type="match status" value="4"/>
</dbReference>
<feature type="region of interest" description="Disordered" evidence="9">
    <location>
        <begin position="4696"/>
        <end position="4774"/>
    </location>
</feature>
<feature type="region of interest" description="Disordered" evidence="9">
    <location>
        <begin position="3686"/>
        <end position="3721"/>
    </location>
</feature>
<dbReference type="InterPro" id="IPR050780">
    <property type="entry name" value="Mucin_vWF_Thrombospondin_sf"/>
</dbReference>
<dbReference type="InterPro" id="IPR000421">
    <property type="entry name" value="FA58C"/>
</dbReference>
<dbReference type="PANTHER" id="PTHR11339">
    <property type="entry name" value="EXTRACELLULAR MATRIX GLYCOPROTEIN RELATED"/>
    <property type="match status" value="1"/>
</dbReference>
<feature type="region of interest" description="Disordered" evidence="9">
    <location>
        <begin position="4626"/>
        <end position="4660"/>
    </location>
</feature>
<dbReference type="PROSITE" id="PS01285">
    <property type="entry name" value="FA58C_1"/>
    <property type="match status" value="1"/>
</dbReference>
<proteinExistence type="predicted"/>
<evidence type="ECO:0000259" key="14">
    <source>
        <dbReference type="PROSITE" id="PS51233"/>
    </source>
</evidence>
<feature type="domain" description="VWFC" evidence="12">
    <location>
        <begin position="894"/>
        <end position="955"/>
    </location>
</feature>
<keyword evidence="2" id="KW-0964">Secreted</keyword>
<dbReference type="FunFam" id="2.10.25.10:FF:000055">
    <property type="entry name" value="alpha-tectorin isoform X1"/>
    <property type="match status" value="2"/>
</dbReference>
<gene>
    <name evidence="16" type="primary">LOC109469583</name>
</gene>
<dbReference type="RefSeq" id="XP_019623676.1">
    <property type="nucleotide sequence ID" value="XM_019768117.1"/>
</dbReference>
<dbReference type="PROSITE" id="PS50184">
    <property type="entry name" value="VWFC_2"/>
    <property type="match status" value="1"/>
</dbReference>
<dbReference type="OrthoDB" id="6262482at2759"/>
<evidence type="ECO:0000313" key="15">
    <source>
        <dbReference type="Proteomes" id="UP000515135"/>
    </source>
</evidence>
<dbReference type="Pfam" id="PF23244">
    <property type="entry name" value="VWF"/>
    <property type="match status" value="1"/>
</dbReference>
<feature type="compositionally biased region" description="Low complexity" evidence="9">
    <location>
        <begin position="3686"/>
        <end position="3706"/>
    </location>
</feature>
<feature type="domain" description="F5/8 type C" evidence="11">
    <location>
        <begin position="4727"/>
        <end position="4874"/>
    </location>
</feature>
<dbReference type="PROSITE" id="PS51233">
    <property type="entry name" value="VWFD"/>
    <property type="match status" value="3"/>
</dbReference>
<dbReference type="KEGG" id="bbel:109469583"/>
<dbReference type="Proteomes" id="UP000515135">
    <property type="component" value="Unplaced"/>
</dbReference>
<dbReference type="Pfam" id="PF00754">
    <property type="entry name" value="F5_F8_type_C"/>
    <property type="match status" value="4"/>
</dbReference>
<dbReference type="Pfam" id="PF01826">
    <property type="entry name" value="TIL"/>
    <property type="match status" value="4"/>
</dbReference>
<dbReference type="SUPFAM" id="SSF49785">
    <property type="entry name" value="Galactose-binding domain-like"/>
    <property type="match status" value="4"/>
</dbReference>
<evidence type="ECO:0000256" key="7">
    <source>
        <dbReference type="ARBA" id="ARBA00023180"/>
    </source>
</evidence>
<dbReference type="InterPro" id="IPR002919">
    <property type="entry name" value="TIL_dom"/>
</dbReference>
<dbReference type="InterPro" id="IPR025155">
    <property type="entry name" value="WxxW_domain"/>
</dbReference>
<dbReference type="SUPFAM" id="SSF57535">
    <property type="entry name" value="Complement control module/SCR domain"/>
    <property type="match status" value="1"/>
</dbReference>
<dbReference type="PROSITE" id="PS50923">
    <property type="entry name" value="SUSHI"/>
    <property type="match status" value="1"/>
</dbReference>
<feature type="domain" description="F5/8 type C" evidence="11">
    <location>
        <begin position="4283"/>
        <end position="4430"/>
    </location>
</feature>
<dbReference type="SMART" id="SM00231">
    <property type="entry name" value="FA58C"/>
    <property type="match status" value="4"/>
</dbReference>
<keyword evidence="5" id="KW-0186">Copper</keyword>
<organism evidence="15 16">
    <name type="scientific">Branchiostoma belcheri</name>
    <name type="common">Amphioxus</name>
    <dbReference type="NCBI Taxonomy" id="7741"/>
    <lineage>
        <taxon>Eukaryota</taxon>
        <taxon>Metazoa</taxon>
        <taxon>Chordata</taxon>
        <taxon>Cephalochordata</taxon>
        <taxon>Leptocardii</taxon>
        <taxon>Amphioxiformes</taxon>
        <taxon>Branchiostomatidae</taxon>
        <taxon>Branchiostoma</taxon>
    </lineage>
</organism>
<dbReference type="GO" id="GO:0005615">
    <property type="term" value="C:extracellular space"/>
    <property type="evidence" value="ECO:0007669"/>
    <property type="project" value="TreeGrafter"/>
</dbReference>
<feature type="domain" description="F5/8 type C" evidence="11">
    <location>
        <begin position="4927"/>
        <end position="5085"/>
    </location>
</feature>
<evidence type="ECO:0000259" key="12">
    <source>
        <dbReference type="PROSITE" id="PS50184"/>
    </source>
</evidence>
<evidence type="ECO:0000256" key="1">
    <source>
        <dbReference type="ARBA" id="ARBA00004613"/>
    </source>
</evidence>
<feature type="region of interest" description="Disordered" evidence="9">
    <location>
        <begin position="2580"/>
        <end position="2623"/>
    </location>
</feature>
<evidence type="ECO:0000256" key="6">
    <source>
        <dbReference type="ARBA" id="ARBA00023157"/>
    </source>
</evidence>
<name>A0A6P4Z285_BRABE</name>
<evidence type="ECO:0000256" key="5">
    <source>
        <dbReference type="ARBA" id="ARBA00023008"/>
    </source>
</evidence>
<dbReference type="InterPro" id="IPR008979">
    <property type="entry name" value="Galactose-bd-like_sf"/>
</dbReference>
<feature type="compositionally biased region" description="Low complexity" evidence="9">
    <location>
        <begin position="4696"/>
        <end position="4721"/>
    </location>
</feature>
<dbReference type="FunFam" id="2.60.120.260:FF:000002">
    <property type="entry name" value="Coagulation factor VIII"/>
    <property type="match status" value="2"/>
</dbReference>
<comment type="subcellular location">
    <subcellularLocation>
        <location evidence="1">Secreted</location>
    </subcellularLocation>
</comment>
<keyword evidence="3 10" id="KW-0732">Signal</keyword>
<keyword evidence="4" id="KW-0677">Repeat</keyword>
<sequence>MGLTKAQLWTCLALLCLCGTNAGRQQRSAMEIPHGQQEDVRQTPCAMPQPPMNGMVSCMTDWDGTEVCTASCADGYNLASDNADITCNMDGTWSGAFPECVATVQICQLPAPPMFGHVSSATDVNGKQTATPSCMSGYHPETPFLAEYVCVNGAWSPTATFPNCVKDGADGGDVILPVLPGSTESSIMQVDTAVVTADQFGHCTAFGQSHYRTFDGQMYYFRGSCTYLLAGDCADNTFKIHVRNQRDCSAAAPCHRFVTIYLGNMVIRIEKGASGPVVFHNDLQLTIPTKIGDGLLVEKVATYITVKSGLGFQLKWDGDEAIFVDVTDELSGKTCGLCGKFNRDPSDDFTDIMGHVAHTPTAFANSYKMLADGETCHDSTSQNSHCKSDTTQHQQVTAAADATCRSLLDSPTFATCRQVVDAQPFYQACMDDVCFCNGQRSGCECGTFEAFARECMRQNIHFTWRTNSFCPVSCPAGQVYQDCGSSCPKTCRQTVYNCEDEQCIDGCHCPDGYFLHGNDCLLQDQCPCLSHGQEYLPGSTIKSDCNDCECKSGRWECTNNVCESTCRATGDPHYMTFDGKRYDFMGDCSYTLARNIDNSVADFHIVAENIECGTSSARFASCTKSISVMHGGSQLKMKQNLALLLNGQDITRLPHRAPGLYIEWASSIFQKVTLDNGMSILWDGNMRAYITSPASFSGKTVGLCGTFDNNQNNDFLTALGDIETNPVSFANKWKTDDTCMDQALMPGTEEIAHPCDIYSQLKATAQAECGYLLQEPFTACHDVVDVNPFYQNCLFDFCASQTNTEQLCSTLSDYAMACASKGVVMDWRDVVPGCALNCMGDMIYQSCASSCGTSCASLAEGLTCQDDCVEGCNCPPGTVLDHSGYCVTPEQCGCMHNGLHYADGETINKDCNTCICHQSQFQCTQNVCPDAPLMASCGENEEFTTCKSLCPRTCDNMHLNVECTTVTCESGCQCKNDTVWDSTQQKCVTPNQCPCYHGSHSYQAGETIQMDCNTCYCNGQVWTCETKECPGICSVFGDPHYKTFDGKMFEFQGDCDYVISKTKDTYASPYSITAENIPCGTSGVTCTKNIVFTLGSGPTRQRLTLVRGQPITVTQGQDFRVRESGMFIFINTPIGVELQWDKGTRIYIRLEPHMKNQVEGLCGNFNDDQNDDFTSPSGGPASQLANEFGDSWKVHDYCMDAVVVEDTCALHPNRQSWAQRRCSIIKSEVFEPCHVHVPYQTYYDKCVYDACGCDSGGDCECLCTAIAAYHYECALHGIYILWREQEICPMQCDHGMQYVACANPCPMTCSNYAQYDQLYPSCNDTCVEGCGCPDGFVIGDDGQSCVRPEQCACLMIEGVSYDNGDQIPFMSDNCRTCYCENHQIKCIGQPCDGTLTTAKPEVTTGVFTTTVFTATSGVLTTSTDANVPIFSTTSTVTTKPTIITSTTPPPTQVCLTVNGVSYLEQSMIPDISNECQTCYCISHNIQCAYNPDCATTTQATSTGTPPIFTLPPGEITTGFQTPTATTGTLPIFTLPPGETTTGSTGTTLPPIQTTGVQTQTTGVQTQTVPPIVTSSTTGTVPLFTLPPGETTIGVETLPPIVTTGSTTGTTVPTFSTVGVTTEKPTQPVTIINGDTQTTTLPIGELPPQACREPTDHWTQWYSVSTPTALTGGDFETIDSIRQLYSFCPKTMLTAVECRTIGYNQAAHETGQVVTCDTQNGLICLNADQPMGKDCYNYEIRFFCECGPEVTTLPGIVTGTQFTTQSITTLPVVTVTTKPPSVTTVSSSVPTEPFMPGVDTVTPQITTTIPPECVRHGWTDWMNGDSPSTGEGDDETINSLRAYYPFCEAPMAIECRQVGTNIIYTSSQPEVVCDHNVGLNCMNNLNGGMCPDYEVRFYCDCSNHCDQPMNVADNGAIRDNMITASSERPDRPADDGRLDHPTSSWVPTVQDANQWIQVDLGEKVELTGIITQGQEVAVQPGFPEMPAWVTSYVVLYSTDGVNFFAVPDLHGNPQQFQGNYDSDSHVQHIFAEPIEAQYIRVQPLTWANFLSFRFELLGCRPFGNIPDGETQTTTPSPTPMEICPYGTQFWTPFMSAHHPDTAQTGVQETETYDLLSQAYNLCGKDMVDKIICRESATHMQAQTGGMVTCDLENGLVCNNAMQPDHDCVDYEVSFHCNCGGTGVTTINTPITTLATATTKPTTQVFTTQQANNPLCVDGWTPWISTNEPAPADDFMGGETESLALIASNPDYAALLCGGDMNMIADIQCREVASQADWQSTGALDLQCDTTNGFYCSNSLNYPVGCEDFEISVLCQCGEAPTGVITETTKPLTTQALTPTPTPTEVISHETTNLPQTTGVAGSTTITSDTTTGSTTLPVYNDDCPEGTIYWTPFYNSDTPTTGTDGGDHETYQSIVQAYGDELRICDEAMIDKVLCRHADSHLLTIMTNDEHVECDLQNGLVCLNSMQSDGMCENYEISFRCNCAPATTIATVGTTTTPIATTGVIGTVSPLTTLSHLTSTPQTTHGVMTETPGTETTTQQVIIDTTTTAPTYTDIITGETTTKPLMTTGSITETTASTTIGFETTKPPMSTGVVTSVSTTKPTMSTGIETTAQTPTTTSQTPTVVVEETTTKPLMTTGSITETTASTTIGIETTKPPMSTGVVTSVSTTKPTMSTGIETTASTTTTTLKPTTVQTTTKPENPAYCVDGWTPFMNSYSPDNIGDIETYSNLREIYEFCPVEMIDDIDCRVAGFNMDYALVGQNGVMCNENIGFICDSSQQDGTCMDYEIRVHCRCSEEPTTTTTPGTVIVSTTGQITLTGVVTEPQTEPTTIQVDTTTKPEETTTTKPVEETTPQTTTVSTLAPAYCPPGSSAWTPFMSADSPIDGNDIETIDALREKYSFCEDYMITNIVCRREGDHITADMTSQNVLCHPQMGLTCYSADNNGQNCYNFEVSFFCDCNLLTTTTPRPVTATQVLTTTKPITATQATTTTKPIMTTQATTTQATTATTKPTTIQTVSYPETETTTSVVGTTTIAGTTKPTTLQTGTVPGTETPFTTIGGTTKPTTIQTGTVPGTEGTTTTIGTVTGSETTTIAGTTKPTTIQTGTVPGTETPFTTIGGTTKPTTIQTGTVPGTEGTTTTIGTVTGSETTTHAVEPTTSIGTISVPTSQTTTIAGTTKPTTIPTGTVPGTEGTTTTIGSVTTKPTTQTMQTAPQIACIQHGWSDWMNVDRPNNGNNAGDIESIDELRKYYTFCANPTSIKCREVGTNTQYDATGDGGNVCNLVTGFQCTNDFQWDAMCSDYEVSVYCDCQPVTTIQTLSTSQTFTTASQPPVVTTTQTQKPTTQQPTTVQQNPDLCVDGWTPWMSSDEPGNPTDTTEGDEETFPSLVAAGYNICGGNQNMVTSIECREIATGADWQSSGAFGMRCDLYNWFYCRNAFNYPVGCEDYEIRVYCQCSGTTTISTTTTKPLIETESTTTKPVVSTTIGIQTTPQTSPVTTTAGVSTFAPVCTDEMHGWTPWMNSFYPNPATGGDFETFDNLREQFAFCANEDIISIECRDSATGLPFDQTGQNGVKCDINSGLQCLNTQQFPIPACADYEIRVYCLCREETTVVTPIILTTTTAQVTTTKPVTTKPVTETSHFTTSQTTTTIGVVDTTTKPVTETSQFTTSQTSTTISVVDTTTKPVTTKPVTETSQFTTSQTTTTIGVEETSQHSPRKPVTQTSEFTTQGTTTTIGVVETTTKPVTATGVVTEPTPGTTTQVVVTEPTTLKPTTATATTTVPENPTTTKPITTAETTVVTGTTTIAGEVVTTTLPIGEVTTGTTTQQFTTTTKPGSTTKPVITTQVVTEPITGTTMTTSSQVFTTQSVPEETTTLEATTTKPITQTFATITTPAPTFAPQCLQDGYTPWFNLDKPNESPDDIGDIETLDQIREQFIFCDDDMITKVECQMTMGNGQGISSQNTGQLVTCDITNGLTCLNAANQPTGCYDYEIRFYCLCSGTTPLVETTTAQTTASQTTIGQTTTGQTTPKPVSTTTIGEVTSVETTPLTTAVTLPPLCLENVAYWTPYMNMDRPNTNNNGGDIETLEALRQYYSICPTEMIDDVECLEAATMSAPNQGSAVMCSPTLGLICLNSMVPNSDCEDYVVRFHCACGPETTTATQTTAQTTTKPEGTTTTIKPGTLTPTLETTTLHPVTTTFGEVTPTEEVVTFTTTTSGEPSTTIAVTSPTTTKPTPGVVTEQTTTTGFVTQTSVVTEKPTPTTTTGTTTTQTKPPTTPVQTTTPNNEPCREPMGLENGLIKPDQITASSHLDDQHRPEDVVLNNPTGAWRPVTNDQTQYLQVDLGELTHVTGFITQGEPETTNYVTTYYITFSTDGVNFVPYTDDGKVVTFPANTDSTTPVTNLLDLSRPITAQYIQIHPVTWNDNIALQAEILGCGVTPTTTVSSTETTPGTTVISTTLSTPVATTLGTTIQTTQMPSTILVTEPTGTTTTGVVTEPTGTTTIGVGETTKPTTLATVTQTQPETTTQTGTTKPTPTQTIQVTDTTGTTVTGVVTVTEPTGQTTTGVVTQTQVVTVTSSQPVTFTDVVTQTTKPEVITTTLATTKPTQTQTMVTDTTSGITTTGTVTAPVQTTTIGTTPTTKPQTTLVTGTTEGTTTTGFVTGTATTKPTPVTTLITGTTGTTTTGVVIDTTTIKPTEPQTTLVTGTTLGTTTTTAKPTTPVQTTTAAHNEPCTEPLGMEGGQIKPDQITASSQLDDQHSPDEGTLNGPSAWKPDDTDVNPSITVDLLEPTHVTGFITQGKPETNEFVTTYTVYYSNDGVNFVPYTDEFNKPVIFTANSDSTTPVTNLLDVSRPITAQYIQLRPTSWNEDIAMQVEVLGCKEPTTTTVGTTTKPITTQATTTTLGTTTPIIVVSTTGTTILTTTTTPVGPLPCQEPLGMESGEIKPDQITASSVYPDPIVSHGPEQAVLNNLPDMDGTGAWSPAPDDVNPYIQVDLGELVQVTGFITQGRPEYTPEQYVTEYTVYYSIDGINFIPYTDETNTPVVFNANTDTTTPVTNLVSISRPILAQYVQIHPQSYNEYPSMQLEILGLQSERANNNSAVHNHLWNTANQHWCGD</sequence>
<evidence type="ECO:0000256" key="9">
    <source>
        <dbReference type="SAM" id="MobiDB-lite"/>
    </source>
</evidence>
<dbReference type="GeneID" id="109469583"/>
<dbReference type="SMART" id="SM00216">
    <property type="entry name" value="VWD"/>
    <property type="match status" value="3"/>
</dbReference>
<accession>A0A6P4Z285</accession>
<feature type="chain" id="PRO_5028244478" evidence="10">
    <location>
        <begin position="23"/>
        <end position="5111"/>
    </location>
</feature>
<evidence type="ECO:0000256" key="8">
    <source>
        <dbReference type="PROSITE-ProRule" id="PRU00302"/>
    </source>
</evidence>
<keyword evidence="8" id="KW-0768">Sushi</keyword>
<keyword evidence="7" id="KW-0325">Glycoprotein</keyword>
<feature type="signal peptide" evidence="10">
    <location>
        <begin position="1"/>
        <end position="22"/>
    </location>
</feature>
<dbReference type="InterPro" id="IPR000436">
    <property type="entry name" value="Sushi_SCR_CCP_dom"/>
</dbReference>
<feature type="domain" description="VWFD" evidence="14">
    <location>
        <begin position="564"/>
        <end position="740"/>
    </location>
</feature>
<evidence type="ECO:0000256" key="3">
    <source>
        <dbReference type="ARBA" id="ARBA00022729"/>
    </source>
</evidence>
<dbReference type="CDD" id="cd00033">
    <property type="entry name" value="CCP"/>
    <property type="match status" value="1"/>
</dbReference>
<feature type="region of interest" description="Disordered" evidence="9">
    <location>
        <begin position="4158"/>
        <end position="4178"/>
    </location>
</feature>
<dbReference type="SMART" id="SM00215">
    <property type="entry name" value="VWC_out"/>
    <property type="match status" value="3"/>
</dbReference>
<evidence type="ECO:0000313" key="16">
    <source>
        <dbReference type="RefSeq" id="XP_019623676.1"/>
    </source>
</evidence>
<dbReference type="Gene3D" id="2.10.70.10">
    <property type="entry name" value="Complement Module, domain 1"/>
    <property type="match status" value="1"/>
</dbReference>
<comment type="caution">
    <text evidence="8">Lacks conserved residue(s) required for the propagation of feature annotation.</text>
</comment>
<feature type="region of interest" description="Disordered" evidence="9">
    <location>
        <begin position="2825"/>
        <end position="2859"/>
    </location>
</feature>
<feature type="region of interest" description="Disordered" evidence="9">
    <location>
        <begin position="3035"/>
        <end position="3062"/>
    </location>
</feature>
<protein>
    <submittedName>
        <fullName evidence="16">Mucin-5AC-like isoform X1</fullName>
    </submittedName>
</protein>
<evidence type="ECO:0000256" key="4">
    <source>
        <dbReference type="ARBA" id="ARBA00022737"/>
    </source>
</evidence>
<dbReference type="GO" id="GO:0031012">
    <property type="term" value="C:extracellular matrix"/>
    <property type="evidence" value="ECO:0007669"/>
    <property type="project" value="TreeGrafter"/>
</dbReference>
<dbReference type="Gene3D" id="2.10.25.10">
    <property type="entry name" value="Laminin"/>
    <property type="match status" value="4"/>
</dbReference>
<feature type="region of interest" description="Disordered" evidence="9">
    <location>
        <begin position="4478"/>
        <end position="4534"/>
    </location>
</feature>
<evidence type="ECO:0000256" key="10">
    <source>
        <dbReference type="SAM" id="SignalP"/>
    </source>
</evidence>
<dbReference type="SMART" id="SM00032">
    <property type="entry name" value="CCP"/>
    <property type="match status" value="2"/>
</dbReference>
<feature type="region of interest" description="Disordered" evidence="9">
    <location>
        <begin position="2650"/>
        <end position="2675"/>
    </location>
</feature>
<dbReference type="Pfam" id="PF13330">
    <property type="entry name" value="Mucin2_WxxW"/>
    <property type="match status" value="12"/>
</dbReference>
<feature type="region of interest" description="Disordered" evidence="9">
    <location>
        <begin position="3169"/>
        <end position="3196"/>
    </location>
</feature>
<evidence type="ECO:0000259" key="11">
    <source>
        <dbReference type="PROSITE" id="PS50022"/>
    </source>
</evidence>
<evidence type="ECO:0000256" key="2">
    <source>
        <dbReference type="ARBA" id="ARBA00022525"/>
    </source>
</evidence>
<feature type="compositionally biased region" description="Low complexity" evidence="9">
    <location>
        <begin position="2849"/>
        <end position="2859"/>
    </location>
</feature>
<feature type="compositionally biased region" description="Low complexity" evidence="9">
    <location>
        <begin position="3327"/>
        <end position="3349"/>
    </location>
</feature>
<feature type="domain" description="F5/8 type C" evidence="11">
    <location>
        <begin position="1904"/>
        <end position="2058"/>
    </location>
</feature>
<dbReference type="InterPro" id="IPR014853">
    <property type="entry name" value="VWF/SSPO/ZAN-like_Cys-rich_dom"/>
</dbReference>
<dbReference type="SUPFAM" id="SSF57567">
    <property type="entry name" value="Serine protease inhibitors"/>
    <property type="match status" value="4"/>
</dbReference>
<dbReference type="PANTHER" id="PTHR11339:SF393">
    <property type="entry name" value="VWFD DOMAIN-CONTAINING PROTEIN"/>
    <property type="match status" value="1"/>
</dbReference>
<dbReference type="Gene3D" id="2.60.120.260">
    <property type="entry name" value="Galactose-binding domain-like"/>
    <property type="match status" value="4"/>
</dbReference>
<dbReference type="InterPro" id="IPR001846">
    <property type="entry name" value="VWF_type-D"/>
</dbReference>
<feature type="region of interest" description="Disordered" evidence="9">
    <location>
        <begin position="4207"/>
        <end position="4234"/>
    </location>
</feature>
<feature type="domain" description="VWFD" evidence="14">
    <location>
        <begin position="201"/>
        <end position="377"/>
    </location>
</feature>
<feature type="region of interest" description="Disordered" evidence="9">
    <location>
        <begin position="3093"/>
        <end position="3120"/>
    </location>
</feature>
<dbReference type="Pfam" id="PF08742">
    <property type="entry name" value="C8"/>
    <property type="match status" value="3"/>
</dbReference>
<feature type="domain" description="Sushi" evidence="13">
    <location>
        <begin position="43"/>
        <end position="102"/>
    </location>
</feature>
<feature type="region of interest" description="Disordered" evidence="9">
    <location>
        <begin position="3322"/>
        <end position="3349"/>
    </location>
</feature>
<dbReference type="InterPro" id="IPR001007">
    <property type="entry name" value="VWF_dom"/>
</dbReference>
<dbReference type="SMART" id="SM00832">
    <property type="entry name" value="C8"/>
    <property type="match status" value="3"/>
</dbReference>